<accession>A0A386KP87</accession>
<name>A0A386KP87_9CAUD</name>
<organism evidence="1 2">
    <name type="scientific">Microbacterium phage ValentiniPuff</name>
    <dbReference type="NCBI Taxonomy" id="2315705"/>
    <lineage>
        <taxon>Viruses</taxon>
        <taxon>Duplodnaviria</taxon>
        <taxon>Heunggongvirae</taxon>
        <taxon>Uroviricota</taxon>
        <taxon>Caudoviricetes</taxon>
        <taxon>Valentinivirus</taxon>
        <taxon>Valentinivirus valentinipuff</taxon>
    </lineage>
</organism>
<proteinExistence type="predicted"/>
<protein>
    <submittedName>
        <fullName evidence="1">Uncharacterized protein</fullName>
    </submittedName>
</protein>
<keyword evidence="2" id="KW-1185">Reference proteome</keyword>
<sequence length="93" mass="10019">MHKVGTGEDGSIVGSGYRPLACCGKLPHEVPATDSMTWIDDLVTCGTDRTEGDSLAAELDAWKRDPHPVVAADIMGRMLTEIRRLEVVARAAQ</sequence>
<gene>
    <name evidence="1" type="primary">47</name>
    <name evidence="1" type="ORF">SEA_VALENTINIPUFF_47</name>
</gene>
<evidence type="ECO:0000313" key="2">
    <source>
        <dbReference type="Proteomes" id="UP000281993"/>
    </source>
</evidence>
<dbReference type="EMBL" id="MH825712">
    <property type="protein sequence ID" value="AYD87408.1"/>
    <property type="molecule type" value="Genomic_DNA"/>
</dbReference>
<reference evidence="1 2" key="1">
    <citation type="submission" date="2018-08" db="EMBL/GenBank/DDBJ databases">
        <authorList>
            <person name="Preder H."/>
            <person name="Servin-Meza L.A."/>
            <person name="Bonilla J.A."/>
            <person name="Klyczek K."/>
            <person name="Garlena R.A."/>
            <person name="Russell D.A."/>
            <person name="Pope W.H."/>
            <person name="Jacobs-Sera D."/>
            <person name="Hatfull G.F."/>
        </authorList>
    </citation>
    <scope>NUCLEOTIDE SEQUENCE [LARGE SCALE GENOMIC DNA]</scope>
</reference>
<evidence type="ECO:0000313" key="1">
    <source>
        <dbReference type="EMBL" id="AYD87408.1"/>
    </source>
</evidence>
<dbReference type="Proteomes" id="UP000281993">
    <property type="component" value="Segment"/>
</dbReference>